<name>A0A8S3YBW7_PARAO</name>
<evidence type="ECO:0000256" key="2">
    <source>
        <dbReference type="SAM" id="MobiDB-lite"/>
    </source>
</evidence>
<feature type="region of interest" description="Disordered" evidence="2">
    <location>
        <begin position="1"/>
        <end position="28"/>
    </location>
</feature>
<evidence type="ECO:0000313" key="4">
    <source>
        <dbReference type="EMBL" id="CAG5054408.1"/>
    </source>
</evidence>
<dbReference type="Proteomes" id="UP000691718">
    <property type="component" value="Unassembled WGS sequence"/>
</dbReference>
<keyword evidence="1" id="KW-0175">Coiled coil</keyword>
<dbReference type="AlphaFoldDB" id="A0A8S3YBW7"/>
<reference evidence="4" key="1">
    <citation type="submission" date="2021-04" db="EMBL/GenBank/DDBJ databases">
        <authorList>
            <person name="Tunstrom K."/>
        </authorList>
    </citation>
    <scope>NUCLEOTIDE SEQUENCE</scope>
</reference>
<evidence type="ECO:0000256" key="1">
    <source>
        <dbReference type="SAM" id="Coils"/>
    </source>
</evidence>
<comment type="caution">
    <text evidence="4">The sequence shown here is derived from an EMBL/GenBank/DDBJ whole genome shotgun (WGS) entry which is preliminary data.</text>
</comment>
<feature type="coiled-coil region" evidence="1">
    <location>
        <begin position="38"/>
        <end position="93"/>
    </location>
</feature>
<dbReference type="InterPro" id="IPR057251">
    <property type="entry name" value="FP_C"/>
</dbReference>
<dbReference type="OrthoDB" id="7490514at2759"/>
<feature type="compositionally biased region" description="Polar residues" evidence="2">
    <location>
        <begin position="15"/>
        <end position="28"/>
    </location>
</feature>
<organism evidence="4 5">
    <name type="scientific">Parnassius apollo</name>
    <name type="common">Apollo butterfly</name>
    <name type="synonym">Papilio apollo</name>
    <dbReference type="NCBI Taxonomy" id="110799"/>
    <lineage>
        <taxon>Eukaryota</taxon>
        <taxon>Metazoa</taxon>
        <taxon>Ecdysozoa</taxon>
        <taxon>Arthropoda</taxon>
        <taxon>Hexapoda</taxon>
        <taxon>Insecta</taxon>
        <taxon>Pterygota</taxon>
        <taxon>Neoptera</taxon>
        <taxon>Endopterygota</taxon>
        <taxon>Lepidoptera</taxon>
        <taxon>Glossata</taxon>
        <taxon>Ditrysia</taxon>
        <taxon>Papilionoidea</taxon>
        <taxon>Papilionidae</taxon>
        <taxon>Parnassiinae</taxon>
        <taxon>Parnassini</taxon>
        <taxon>Parnassius</taxon>
        <taxon>Parnassius</taxon>
    </lineage>
</organism>
<dbReference type="EMBL" id="CAJQZP010001558">
    <property type="protein sequence ID" value="CAG5054408.1"/>
    <property type="molecule type" value="Genomic_DNA"/>
</dbReference>
<evidence type="ECO:0000259" key="3">
    <source>
        <dbReference type="Pfam" id="PF25298"/>
    </source>
</evidence>
<gene>
    <name evidence="4" type="ORF">PAPOLLO_LOCUS25963</name>
</gene>
<sequence>MLESYADMNGLADTYKSTPNSKNNSADNTTEELKFDLVLEIRSELKAIREEVHECRLEISEFKATLSAFEIRMSEIETRISALENKNSQMASSSNTSALEDTITELKVQLNNRDQELLSNDVEIFGITELGGENIMSTVTVLSTKLVITLDKRAIVNVERVGLARRNRVEGSTCDDDLSSMRTRIIAVRFARRATRDEWLRAARVRRNLSTKDIDVTGKPSSIYINERLTRANRHLFFLARQEGKKRDWKYVWSKDGRILVRKDSGERAFHIRSEKGLSKIF</sequence>
<protein>
    <submittedName>
        <fullName evidence="4">(apollo) hypothetical protein</fullName>
    </submittedName>
</protein>
<dbReference type="Pfam" id="PF25298">
    <property type="entry name" value="Baculo_FP_2nd"/>
    <property type="match status" value="1"/>
</dbReference>
<proteinExistence type="predicted"/>
<accession>A0A8S3YBW7</accession>
<keyword evidence="5" id="KW-1185">Reference proteome</keyword>
<evidence type="ECO:0000313" key="5">
    <source>
        <dbReference type="Proteomes" id="UP000691718"/>
    </source>
</evidence>
<feature type="domain" description="FP protein C-terminal" evidence="3">
    <location>
        <begin position="230"/>
        <end position="281"/>
    </location>
</feature>